<feature type="compositionally biased region" description="Polar residues" evidence="1">
    <location>
        <begin position="56"/>
        <end position="79"/>
    </location>
</feature>
<dbReference type="Proteomes" id="UP000325211">
    <property type="component" value="Chromosome"/>
</dbReference>
<dbReference type="AlphaFoldDB" id="A0A5P2DF66"/>
<feature type="compositionally biased region" description="Basic and acidic residues" evidence="1">
    <location>
        <begin position="1"/>
        <end position="11"/>
    </location>
</feature>
<protein>
    <submittedName>
        <fullName evidence="2">Uncharacterized protein</fullName>
    </submittedName>
</protein>
<organism evidence="2 3">
    <name type="scientific">Streptomyces venezuelae</name>
    <dbReference type="NCBI Taxonomy" id="54571"/>
    <lineage>
        <taxon>Bacteria</taxon>
        <taxon>Bacillati</taxon>
        <taxon>Actinomycetota</taxon>
        <taxon>Actinomycetes</taxon>
        <taxon>Kitasatosporales</taxon>
        <taxon>Streptomycetaceae</taxon>
        <taxon>Streptomyces</taxon>
    </lineage>
</organism>
<accession>A0A5P2DF66</accession>
<sequence>MTAGIDGERALTPKARGLPAAEIHRSSKPWRPGSILAPLLGLRGVTAEHWRRHQASSDGPSSPSLGQSFRASELQNGGSSDHRCGRTHEHAQLCTDIRAQPREWPGTP</sequence>
<evidence type="ECO:0000313" key="3">
    <source>
        <dbReference type="Proteomes" id="UP000325211"/>
    </source>
</evidence>
<feature type="region of interest" description="Disordered" evidence="1">
    <location>
        <begin position="1"/>
        <end position="34"/>
    </location>
</feature>
<proteinExistence type="predicted"/>
<gene>
    <name evidence="2" type="ORF">DEJ50_32565</name>
</gene>
<dbReference type="EMBL" id="CP029190">
    <property type="protein sequence ID" value="QES51881.1"/>
    <property type="molecule type" value="Genomic_DNA"/>
</dbReference>
<reference evidence="2 3" key="1">
    <citation type="submission" date="2018-05" db="EMBL/GenBank/DDBJ databases">
        <title>Streptomyces venezuelae.</title>
        <authorList>
            <person name="Kim W."/>
            <person name="Lee N."/>
            <person name="Cho B.-K."/>
        </authorList>
    </citation>
    <scope>NUCLEOTIDE SEQUENCE [LARGE SCALE GENOMIC DNA]</scope>
    <source>
        <strain evidence="2 3">ATCC 21782</strain>
    </source>
</reference>
<evidence type="ECO:0000313" key="2">
    <source>
        <dbReference type="EMBL" id="QES51881.1"/>
    </source>
</evidence>
<feature type="region of interest" description="Disordered" evidence="1">
    <location>
        <begin position="50"/>
        <end position="108"/>
    </location>
</feature>
<name>A0A5P2DF66_STRVZ</name>
<feature type="compositionally biased region" description="Basic and acidic residues" evidence="1">
    <location>
        <begin position="80"/>
        <end position="91"/>
    </location>
</feature>
<evidence type="ECO:0000256" key="1">
    <source>
        <dbReference type="SAM" id="MobiDB-lite"/>
    </source>
</evidence>